<comment type="caution">
    <text evidence="1">The sequence shown here is derived from an EMBL/GenBank/DDBJ whole genome shotgun (WGS) entry which is preliminary data.</text>
</comment>
<sequence length="43" mass="5049">KGNFQNINKLLISNDVNVENIYCKKNSLEDYFFNVMEGDNEYA</sequence>
<dbReference type="Proteomes" id="UP000011944">
    <property type="component" value="Unassembled WGS sequence"/>
</dbReference>
<proteinExistence type="predicted"/>
<reference evidence="1 2" key="1">
    <citation type="submission" date="2012-10" db="EMBL/GenBank/DDBJ databases">
        <authorList>
            <person name="Strain E.A."/>
            <person name="Brown E."/>
            <person name="Allard M.W."/>
            <person name="Gonzalez-Escalona N."/>
            <person name="Timme R."/>
        </authorList>
    </citation>
    <scope>NUCLEOTIDE SEQUENCE [LARGE SCALE GENOMIC DNA]</scope>
    <source>
        <strain evidence="1 2">CFSAN001627</strain>
    </source>
</reference>
<protein>
    <submittedName>
        <fullName evidence="1">Bacitracin ABC transporter ATP-binding protein BcrA</fullName>
    </submittedName>
</protein>
<dbReference type="AlphaFoldDB" id="M1ZXM8"/>
<accession>M1ZXM8</accession>
<reference evidence="1 2" key="2">
    <citation type="submission" date="2013-03" db="EMBL/GenBank/DDBJ databases">
        <title>Diversity in Clostridium botulinum.</title>
        <authorList>
            <person name="Timme R.E."/>
            <person name="Allard M."/>
            <person name="Luo Y."/>
            <person name="Strain E."/>
            <person name="Gonzalez-Escalona N."/>
            <person name="Brown E."/>
        </authorList>
    </citation>
    <scope>NUCLEOTIDE SEQUENCE [LARGE SCALE GENOMIC DNA]</scope>
    <source>
        <strain evidence="1 2">CFSAN001627</strain>
    </source>
</reference>
<name>M1ZXM8_CLOBO</name>
<keyword evidence="1" id="KW-0547">Nucleotide-binding</keyword>
<dbReference type="EMBL" id="AMXI01000531">
    <property type="protein sequence ID" value="EKN42033.1"/>
    <property type="molecule type" value="Genomic_DNA"/>
</dbReference>
<gene>
    <name evidence="1" type="ORF">CFSAN001627_09438</name>
</gene>
<keyword evidence="1" id="KW-0067">ATP-binding</keyword>
<organism evidence="1 2">
    <name type="scientific">Clostridium botulinum CFSAN001627</name>
    <dbReference type="NCBI Taxonomy" id="1232189"/>
    <lineage>
        <taxon>Bacteria</taxon>
        <taxon>Bacillati</taxon>
        <taxon>Bacillota</taxon>
        <taxon>Clostridia</taxon>
        <taxon>Eubacteriales</taxon>
        <taxon>Clostridiaceae</taxon>
        <taxon>Clostridium</taxon>
    </lineage>
</organism>
<evidence type="ECO:0000313" key="1">
    <source>
        <dbReference type="EMBL" id="EKN42033.1"/>
    </source>
</evidence>
<dbReference type="GO" id="GO:0005524">
    <property type="term" value="F:ATP binding"/>
    <property type="evidence" value="ECO:0007669"/>
    <property type="project" value="UniProtKB-KW"/>
</dbReference>
<evidence type="ECO:0000313" key="2">
    <source>
        <dbReference type="Proteomes" id="UP000011944"/>
    </source>
</evidence>
<feature type="non-terminal residue" evidence="1">
    <location>
        <position position="1"/>
    </location>
</feature>